<comment type="caution">
    <text evidence="2">The sequence shown here is derived from an EMBL/GenBank/DDBJ whole genome shotgun (WGS) entry which is preliminary data.</text>
</comment>
<dbReference type="AlphaFoldDB" id="A0A9N7VVA8"/>
<proteinExistence type="predicted"/>
<feature type="compositionally biased region" description="Low complexity" evidence="1">
    <location>
        <begin position="128"/>
        <end position="146"/>
    </location>
</feature>
<protein>
    <submittedName>
        <fullName evidence="2">Uncharacterized protein</fullName>
    </submittedName>
</protein>
<accession>A0A9N7VVA8</accession>
<dbReference type="Proteomes" id="UP001153269">
    <property type="component" value="Unassembled WGS sequence"/>
</dbReference>
<organism evidence="2 3">
    <name type="scientific">Pleuronectes platessa</name>
    <name type="common">European plaice</name>
    <dbReference type="NCBI Taxonomy" id="8262"/>
    <lineage>
        <taxon>Eukaryota</taxon>
        <taxon>Metazoa</taxon>
        <taxon>Chordata</taxon>
        <taxon>Craniata</taxon>
        <taxon>Vertebrata</taxon>
        <taxon>Euteleostomi</taxon>
        <taxon>Actinopterygii</taxon>
        <taxon>Neopterygii</taxon>
        <taxon>Teleostei</taxon>
        <taxon>Neoteleostei</taxon>
        <taxon>Acanthomorphata</taxon>
        <taxon>Carangaria</taxon>
        <taxon>Pleuronectiformes</taxon>
        <taxon>Pleuronectoidei</taxon>
        <taxon>Pleuronectidae</taxon>
        <taxon>Pleuronectes</taxon>
    </lineage>
</organism>
<evidence type="ECO:0000256" key="1">
    <source>
        <dbReference type="SAM" id="MobiDB-lite"/>
    </source>
</evidence>
<name>A0A9N7VVA8_PLEPL</name>
<gene>
    <name evidence="2" type="ORF">PLEPLA_LOCUS43669</name>
</gene>
<evidence type="ECO:0000313" key="2">
    <source>
        <dbReference type="EMBL" id="CAB1455888.1"/>
    </source>
</evidence>
<sequence>MDLTDALVTQWQQVPAAGFHSVSHLYVGVVQTPFPLSFLPKDRDRRPEGLCVTAPGRIMHYRDAFSSQEKTAPVVFTAPFRLTLCVSSLSSPPAADLSLVFRQEKNKRNGISVSDRFTNSSENLLPGSVSNSSSKRPFFSSQECDD</sequence>
<evidence type="ECO:0000313" key="3">
    <source>
        <dbReference type="Proteomes" id="UP001153269"/>
    </source>
</evidence>
<feature type="region of interest" description="Disordered" evidence="1">
    <location>
        <begin position="111"/>
        <end position="146"/>
    </location>
</feature>
<dbReference type="EMBL" id="CADEAL010004275">
    <property type="protein sequence ID" value="CAB1455888.1"/>
    <property type="molecule type" value="Genomic_DNA"/>
</dbReference>
<keyword evidence="3" id="KW-1185">Reference proteome</keyword>
<feature type="compositionally biased region" description="Polar residues" evidence="1">
    <location>
        <begin position="111"/>
        <end position="123"/>
    </location>
</feature>
<reference evidence="2" key="1">
    <citation type="submission" date="2020-03" db="EMBL/GenBank/DDBJ databases">
        <authorList>
            <person name="Weist P."/>
        </authorList>
    </citation>
    <scope>NUCLEOTIDE SEQUENCE</scope>
</reference>